<evidence type="ECO:0008006" key="3">
    <source>
        <dbReference type="Google" id="ProtNLM"/>
    </source>
</evidence>
<protein>
    <recommendedName>
        <fullName evidence="3">DUF493 domain-containing protein</fullName>
    </recommendedName>
</protein>
<sequence>MNRFLNQSIVPGHINEEFLKRLEDQLSRQGNWPAVYMFKFIITDSNRDYALLRRLFGDEARIFTRHSSGGKYISVTVKEMMLSPAEIVERYRKASVIEGIIAL</sequence>
<organism evidence="1">
    <name type="scientific">Lentimicrobium saccharophilum</name>
    <dbReference type="NCBI Taxonomy" id="1678841"/>
    <lineage>
        <taxon>Bacteria</taxon>
        <taxon>Pseudomonadati</taxon>
        <taxon>Bacteroidota</taxon>
        <taxon>Bacteroidia</taxon>
        <taxon>Bacteroidales</taxon>
        <taxon>Lentimicrobiaceae</taxon>
        <taxon>Lentimicrobium</taxon>
    </lineage>
</organism>
<dbReference type="Proteomes" id="UP000053091">
    <property type="component" value="Unassembled WGS sequence"/>
</dbReference>
<evidence type="ECO:0000313" key="2">
    <source>
        <dbReference type="Proteomes" id="UP000053091"/>
    </source>
</evidence>
<dbReference type="STRING" id="1678841.TBC1_111203"/>
<accession>A0A0S7BQL6</accession>
<dbReference type="EMBL" id="DF968182">
    <property type="protein sequence ID" value="GAP43061.1"/>
    <property type="molecule type" value="Genomic_DNA"/>
</dbReference>
<dbReference type="AlphaFoldDB" id="A0A0S7BQL6"/>
<reference evidence="1" key="1">
    <citation type="journal article" date="2015" name="Genome Announc.">
        <title>Draft Genome Sequence of Bacteroidales Strain TBC1, a Novel Isolate from a Methanogenic Wastewater Treatment System.</title>
        <authorList>
            <person name="Tourlousse D.M."/>
            <person name="Matsuura N."/>
            <person name="Sun L."/>
            <person name="Toyonaga M."/>
            <person name="Kuroda K."/>
            <person name="Ohashi A."/>
            <person name="Cruz R."/>
            <person name="Yamaguchi T."/>
            <person name="Sekiguchi Y."/>
        </authorList>
    </citation>
    <scope>NUCLEOTIDE SEQUENCE [LARGE SCALE GENOMIC DNA]</scope>
    <source>
        <strain evidence="1">TBC1</strain>
    </source>
</reference>
<dbReference type="Gene3D" id="3.30.70.260">
    <property type="match status" value="1"/>
</dbReference>
<name>A0A0S7BQL6_9BACT</name>
<dbReference type="SUPFAM" id="SSF117991">
    <property type="entry name" value="YbeD/HP0495-like"/>
    <property type="match status" value="1"/>
</dbReference>
<proteinExistence type="predicted"/>
<evidence type="ECO:0000313" key="1">
    <source>
        <dbReference type="EMBL" id="GAP43061.1"/>
    </source>
</evidence>
<keyword evidence="2" id="KW-1185">Reference proteome</keyword>
<gene>
    <name evidence="1" type="ORF">TBC1_111203</name>
</gene>
<dbReference type="InterPro" id="IPR027471">
    <property type="entry name" value="YbeD-like_sf"/>
</dbReference>